<feature type="domain" description="Glycosyl hydrolase family 30 TIM-barrel" evidence="5">
    <location>
        <begin position="2"/>
        <end position="39"/>
    </location>
</feature>
<dbReference type="PANTHER" id="PTHR11069">
    <property type="entry name" value="GLUCOSYLCERAMIDASE"/>
    <property type="match status" value="1"/>
</dbReference>
<comment type="caution">
    <text evidence="6">The sequence shown here is derived from an EMBL/GenBank/DDBJ whole genome shotgun (WGS) entry which is preliminary data.</text>
</comment>
<organism evidence="6 7">
    <name type="scientific">Thermobrachium celere DSM 8682</name>
    <dbReference type="NCBI Taxonomy" id="941824"/>
    <lineage>
        <taxon>Bacteria</taxon>
        <taxon>Bacillati</taxon>
        <taxon>Bacillota</taxon>
        <taxon>Clostridia</taxon>
        <taxon>Eubacteriales</taxon>
        <taxon>Clostridiaceae</taxon>
        <taxon>Thermobrachium</taxon>
    </lineage>
</organism>
<evidence type="ECO:0000256" key="3">
    <source>
        <dbReference type="ARBA" id="ARBA00022801"/>
    </source>
</evidence>
<dbReference type="InterPro" id="IPR001139">
    <property type="entry name" value="Glyco_hydro_30"/>
</dbReference>
<evidence type="ECO:0000259" key="5">
    <source>
        <dbReference type="Pfam" id="PF02055"/>
    </source>
</evidence>
<dbReference type="Gene3D" id="3.20.20.80">
    <property type="entry name" value="Glycosidases"/>
    <property type="match status" value="1"/>
</dbReference>
<evidence type="ECO:0000256" key="4">
    <source>
        <dbReference type="RuleBase" id="RU361188"/>
    </source>
</evidence>
<keyword evidence="3 4" id="KW-0378">Hydrolase</keyword>
<evidence type="ECO:0000256" key="1">
    <source>
        <dbReference type="ARBA" id="ARBA00005382"/>
    </source>
</evidence>
<name>R7RP68_9CLOT</name>
<evidence type="ECO:0000256" key="2">
    <source>
        <dbReference type="ARBA" id="ARBA00022729"/>
    </source>
</evidence>
<dbReference type="GO" id="GO:0004348">
    <property type="term" value="F:glucosylceramidase activity"/>
    <property type="evidence" value="ECO:0007669"/>
    <property type="project" value="InterPro"/>
</dbReference>
<evidence type="ECO:0000313" key="7">
    <source>
        <dbReference type="Proteomes" id="UP000014923"/>
    </source>
</evidence>
<dbReference type="InterPro" id="IPR033453">
    <property type="entry name" value="Glyco_hydro_30_TIM-barrel"/>
</dbReference>
<keyword evidence="7" id="KW-1185">Reference proteome</keyword>
<protein>
    <submittedName>
        <fullName evidence="6">O-Glycosyl hydrolase family 30</fullName>
    </submittedName>
</protein>
<dbReference type="GO" id="GO:0016020">
    <property type="term" value="C:membrane"/>
    <property type="evidence" value="ECO:0007669"/>
    <property type="project" value="GOC"/>
</dbReference>
<dbReference type="InterPro" id="IPR017853">
    <property type="entry name" value="GH"/>
</dbReference>
<dbReference type="HOGENOM" id="CLU_3141688_0_0_9"/>
<dbReference type="eggNOG" id="COG5520">
    <property type="taxonomic scope" value="Bacteria"/>
</dbReference>
<keyword evidence="2" id="KW-0732">Signal</keyword>
<keyword evidence="4" id="KW-0326">Glycosidase</keyword>
<dbReference type="EMBL" id="CAVN010000005">
    <property type="protein sequence ID" value="CDF57108.1"/>
    <property type="molecule type" value="Genomic_DNA"/>
</dbReference>
<dbReference type="SUPFAM" id="SSF51445">
    <property type="entry name" value="(Trans)glycosidases"/>
    <property type="match status" value="1"/>
</dbReference>
<evidence type="ECO:0000313" key="6">
    <source>
        <dbReference type="EMBL" id="CDF57108.1"/>
    </source>
</evidence>
<dbReference type="Proteomes" id="UP000014923">
    <property type="component" value="Unassembled WGS sequence"/>
</dbReference>
<gene>
    <name evidence="6" type="ORF">TCEL_00002</name>
</gene>
<reference evidence="6" key="1">
    <citation type="submission" date="2013-03" db="EMBL/GenBank/DDBJ databases">
        <title>Draft genome sequence of the hydrogen-ethanol-producing anaerobic alkalithermophilic Caloramator celere.</title>
        <authorList>
            <person name="Ciranna A."/>
            <person name="Larjo A."/>
            <person name="Kivisto A."/>
            <person name="Santala V."/>
            <person name="Roos C."/>
            <person name="Karp M."/>
        </authorList>
    </citation>
    <scope>NUCLEOTIDE SEQUENCE [LARGE SCALE GENOMIC DNA]</scope>
    <source>
        <strain evidence="6">DSM 8682</strain>
    </source>
</reference>
<dbReference type="GO" id="GO:0006680">
    <property type="term" value="P:glucosylceramide catabolic process"/>
    <property type="evidence" value="ECO:0007669"/>
    <property type="project" value="TreeGrafter"/>
</dbReference>
<dbReference type="Pfam" id="PF02055">
    <property type="entry name" value="Glyco_hydro_30"/>
    <property type="match status" value="1"/>
</dbReference>
<dbReference type="PANTHER" id="PTHR11069:SF23">
    <property type="entry name" value="LYSOSOMAL ACID GLUCOSYLCERAMIDASE"/>
    <property type="match status" value="1"/>
</dbReference>
<proteinExistence type="inferred from homology"/>
<accession>R7RP68</accession>
<dbReference type="AlphaFoldDB" id="R7RP68"/>
<comment type="similarity">
    <text evidence="1 4">Belongs to the glycosyl hydrolase 30 family.</text>
</comment>
<sequence length="49" mass="5790">MGGPNHVGNYCDAPIIVDTENDRVYYQSSYYYIGHFSRFNKKRSQENRV</sequence>